<organism evidence="2 3">
    <name type="scientific">Roseobacter ponti</name>
    <dbReference type="NCBI Taxonomy" id="1891787"/>
    <lineage>
        <taxon>Bacteria</taxon>
        <taxon>Pseudomonadati</taxon>
        <taxon>Pseudomonadota</taxon>
        <taxon>Alphaproteobacteria</taxon>
        <taxon>Rhodobacterales</taxon>
        <taxon>Roseobacteraceae</taxon>
        <taxon>Roseobacter</taxon>
    </lineage>
</organism>
<protein>
    <recommendedName>
        <fullName evidence="1">Hedgehog/Intein (Hint) domain-containing protein</fullName>
    </recommendedName>
</protein>
<reference evidence="2 3" key="1">
    <citation type="submission" date="2020-02" db="EMBL/GenBank/DDBJ databases">
        <title>Genome sequence of Roseobacter ponti.</title>
        <authorList>
            <person name="Hollensteiner J."/>
            <person name="Schneider D."/>
            <person name="Poehlein A."/>
            <person name="Daniel R."/>
        </authorList>
    </citation>
    <scope>NUCLEOTIDE SEQUENCE [LARGE SCALE GENOMIC DNA]</scope>
    <source>
        <strain evidence="2 3">DSM 106830</strain>
    </source>
</reference>
<name>A0A858SVZ3_9RHOB</name>
<dbReference type="Proteomes" id="UP000503308">
    <property type="component" value="Chromosome"/>
</dbReference>
<dbReference type="KEGG" id="rpon:G3256_13900"/>
<keyword evidence="3" id="KW-1185">Reference proteome</keyword>
<evidence type="ECO:0000313" key="2">
    <source>
        <dbReference type="EMBL" id="QJF52187.1"/>
    </source>
</evidence>
<sequence>MSAKNFGTGIQTGLTGQGDGTVMDQGLTADTLVACEAGWMRVSDLREGNRVKTFDNGLQEITAIRRTVLWPGATTIPQPFWPLTVPAGALSNDTEIILLPAQGVLVESELVRDPMGDPFAVVPSLALEGLCGIRRKAPPPELEQIRLIFRQDEVIYVRSGVLAFCRGRTDSARMSRSSVQRLYNVMAYAQAREVFMLDRALAERALVRTGRYTASFGEYSLAV</sequence>
<dbReference type="EMBL" id="CP048788">
    <property type="protein sequence ID" value="QJF52187.1"/>
    <property type="molecule type" value="Genomic_DNA"/>
</dbReference>
<gene>
    <name evidence="2" type="ORF">G3256_13900</name>
</gene>
<accession>A0A858SVZ3</accession>
<proteinExistence type="predicted"/>
<dbReference type="Pfam" id="PF13403">
    <property type="entry name" value="Hint_2"/>
    <property type="match status" value="1"/>
</dbReference>
<dbReference type="InterPro" id="IPR028992">
    <property type="entry name" value="Hedgehog/Intein_dom"/>
</dbReference>
<feature type="domain" description="Hedgehog/Intein (Hint)" evidence="1">
    <location>
        <begin position="27"/>
        <end position="157"/>
    </location>
</feature>
<dbReference type="RefSeq" id="WP_169641406.1">
    <property type="nucleotide sequence ID" value="NZ_CP048788.1"/>
</dbReference>
<evidence type="ECO:0000313" key="3">
    <source>
        <dbReference type="Proteomes" id="UP000503308"/>
    </source>
</evidence>
<evidence type="ECO:0000259" key="1">
    <source>
        <dbReference type="Pfam" id="PF13403"/>
    </source>
</evidence>
<dbReference type="AlphaFoldDB" id="A0A858SVZ3"/>